<feature type="domain" description="RING-type" evidence="2">
    <location>
        <begin position="161"/>
        <end position="203"/>
    </location>
</feature>
<keyword evidence="1" id="KW-0479">Metal-binding</keyword>
<dbReference type="EMBL" id="LFYR01002015">
    <property type="protein sequence ID" value="KMZ57826.1"/>
    <property type="molecule type" value="Genomic_DNA"/>
</dbReference>
<dbReference type="InterPro" id="IPR051826">
    <property type="entry name" value="E3_ubiquitin-ligase_domain"/>
</dbReference>
<dbReference type="InterPro" id="IPR013083">
    <property type="entry name" value="Znf_RING/FYVE/PHD"/>
</dbReference>
<evidence type="ECO:0000313" key="3">
    <source>
        <dbReference type="EMBL" id="KMZ57826.1"/>
    </source>
</evidence>
<dbReference type="Pfam" id="PF13639">
    <property type="entry name" value="zf-RING_2"/>
    <property type="match status" value="1"/>
</dbReference>
<gene>
    <name evidence="3" type="ORF">ZOSMA_81G00440</name>
</gene>
<keyword evidence="1" id="KW-0862">Zinc</keyword>
<reference evidence="4" key="1">
    <citation type="journal article" date="2016" name="Nature">
        <title>The genome of the seagrass Zostera marina reveals angiosperm adaptation to the sea.</title>
        <authorList>
            <person name="Olsen J.L."/>
            <person name="Rouze P."/>
            <person name="Verhelst B."/>
            <person name="Lin Y.-C."/>
            <person name="Bayer T."/>
            <person name="Collen J."/>
            <person name="Dattolo E."/>
            <person name="De Paoli E."/>
            <person name="Dittami S."/>
            <person name="Maumus F."/>
            <person name="Michel G."/>
            <person name="Kersting A."/>
            <person name="Lauritano C."/>
            <person name="Lohaus R."/>
            <person name="Toepel M."/>
            <person name="Tonon T."/>
            <person name="Vanneste K."/>
            <person name="Amirebrahimi M."/>
            <person name="Brakel J."/>
            <person name="Bostroem C."/>
            <person name="Chovatia M."/>
            <person name="Grimwood J."/>
            <person name="Jenkins J.W."/>
            <person name="Jueterbock A."/>
            <person name="Mraz A."/>
            <person name="Stam W.T."/>
            <person name="Tice H."/>
            <person name="Bornberg-Bauer E."/>
            <person name="Green P.J."/>
            <person name="Pearson G.A."/>
            <person name="Procaccini G."/>
            <person name="Duarte C.M."/>
            <person name="Schmutz J."/>
            <person name="Reusch T.B.H."/>
            <person name="Van de Peer Y."/>
        </authorList>
    </citation>
    <scope>NUCLEOTIDE SEQUENCE [LARGE SCALE GENOMIC DNA]</scope>
    <source>
        <strain evidence="4">cv. Finnish</strain>
    </source>
</reference>
<evidence type="ECO:0000256" key="1">
    <source>
        <dbReference type="PROSITE-ProRule" id="PRU00175"/>
    </source>
</evidence>
<dbReference type="PANTHER" id="PTHR22765:SF303">
    <property type="entry name" value="RING-TYPE DOMAIN-CONTAINING PROTEIN"/>
    <property type="match status" value="1"/>
</dbReference>
<keyword evidence="4" id="KW-1185">Reference proteome</keyword>
<proteinExistence type="predicted"/>
<dbReference type="GO" id="GO:0061630">
    <property type="term" value="F:ubiquitin protein ligase activity"/>
    <property type="evidence" value="ECO:0000318"/>
    <property type="project" value="GO_Central"/>
</dbReference>
<dbReference type="AlphaFoldDB" id="A0A0K9NM31"/>
<dbReference type="GO" id="GO:0008270">
    <property type="term" value="F:zinc ion binding"/>
    <property type="evidence" value="ECO:0007669"/>
    <property type="project" value="UniProtKB-KW"/>
</dbReference>
<dbReference type="InterPro" id="IPR001841">
    <property type="entry name" value="Znf_RING"/>
</dbReference>
<keyword evidence="1" id="KW-0863">Zinc-finger</keyword>
<dbReference type="GO" id="GO:0006511">
    <property type="term" value="P:ubiquitin-dependent protein catabolic process"/>
    <property type="evidence" value="ECO:0000318"/>
    <property type="project" value="GO_Central"/>
</dbReference>
<sequence>MENHLKSFRSDDCVGPLKIDHEEYVTIKFILIRQAYSKIREKCLHFNIQGIESYCPMEFFTKTVEVSINSLENILKYMTDETSVLHKHGSIVSRVLGKLLYKETKKVIYDRKVHRLQLNFIYDYYLLDELIRDDYKIKCLKVFVWRNSCNKNTKENLDHHCVICLEDFLPKENVVPIIPCGHVFHQDCITKWFHEHFRCPICKTYPSIS</sequence>
<comment type="caution">
    <text evidence="3">The sequence shown here is derived from an EMBL/GenBank/DDBJ whole genome shotgun (WGS) entry which is preliminary data.</text>
</comment>
<protein>
    <recommendedName>
        <fullName evidence="2">RING-type domain-containing protein</fullName>
    </recommendedName>
</protein>
<dbReference type="OrthoDB" id="8062037at2759"/>
<dbReference type="Proteomes" id="UP000036987">
    <property type="component" value="Unassembled WGS sequence"/>
</dbReference>
<organism evidence="3 4">
    <name type="scientific">Zostera marina</name>
    <name type="common">Eelgrass</name>
    <dbReference type="NCBI Taxonomy" id="29655"/>
    <lineage>
        <taxon>Eukaryota</taxon>
        <taxon>Viridiplantae</taxon>
        <taxon>Streptophyta</taxon>
        <taxon>Embryophyta</taxon>
        <taxon>Tracheophyta</taxon>
        <taxon>Spermatophyta</taxon>
        <taxon>Magnoliopsida</taxon>
        <taxon>Liliopsida</taxon>
        <taxon>Zosteraceae</taxon>
        <taxon>Zostera</taxon>
    </lineage>
</organism>
<evidence type="ECO:0000313" key="4">
    <source>
        <dbReference type="Proteomes" id="UP000036987"/>
    </source>
</evidence>
<name>A0A0K9NM31_ZOSMR</name>
<evidence type="ECO:0000259" key="2">
    <source>
        <dbReference type="PROSITE" id="PS50089"/>
    </source>
</evidence>
<dbReference type="STRING" id="29655.A0A0K9NM31"/>
<dbReference type="PROSITE" id="PS50089">
    <property type="entry name" value="ZF_RING_2"/>
    <property type="match status" value="1"/>
</dbReference>
<dbReference type="Gene3D" id="3.30.40.10">
    <property type="entry name" value="Zinc/RING finger domain, C3HC4 (zinc finger)"/>
    <property type="match status" value="1"/>
</dbReference>
<dbReference type="SMART" id="SM00184">
    <property type="entry name" value="RING"/>
    <property type="match status" value="1"/>
</dbReference>
<accession>A0A0K9NM31</accession>
<dbReference type="SUPFAM" id="SSF57850">
    <property type="entry name" value="RING/U-box"/>
    <property type="match status" value="1"/>
</dbReference>
<dbReference type="PANTHER" id="PTHR22765">
    <property type="entry name" value="RING FINGER AND PROTEASE ASSOCIATED DOMAIN-CONTAINING"/>
    <property type="match status" value="1"/>
</dbReference>